<dbReference type="InterPro" id="IPR002677">
    <property type="entry name" value="Ribosomal_bL32"/>
</dbReference>
<evidence type="ECO:0000256" key="2">
    <source>
        <dbReference type="ARBA" id="ARBA00022980"/>
    </source>
</evidence>
<reference evidence="4" key="1">
    <citation type="submission" date="2021-01" db="EMBL/GenBank/DDBJ databases">
        <authorList>
            <person name="Corre E."/>
            <person name="Pelletier E."/>
            <person name="Niang G."/>
            <person name="Scheremetjew M."/>
            <person name="Finn R."/>
            <person name="Kale V."/>
            <person name="Holt S."/>
            <person name="Cochrane G."/>
            <person name="Meng A."/>
            <person name="Brown T."/>
            <person name="Cohen L."/>
        </authorList>
    </citation>
    <scope>NUCLEOTIDE SEQUENCE</scope>
    <source>
        <strain evidence="4">CCMP147</strain>
    </source>
</reference>
<sequence length="123" mass="13883">MTVRLSTMIRALSSIARTVTLSSSSLFRTPTPALRPCLDGFGIDESFSSSHGRVVGSTIADIVDSIWFAVPKKRVSKSKKRRKTTWQKKIKMKENIILDGRTGELTLKHHLPKNWKKYLPDAE</sequence>
<accession>A0A6U2G3C3</accession>
<dbReference type="InterPro" id="IPR011332">
    <property type="entry name" value="Ribosomal_zn-bd"/>
</dbReference>
<dbReference type="GO" id="GO:0015934">
    <property type="term" value="C:large ribosomal subunit"/>
    <property type="evidence" value="ECO:0007669"/>
    <property type="project" value="InterPro"/>
</dbReference>
<gene>
    <name evidence="4" type="ORF">TDUB1175_LOCUS17926</name>
    <name evidence="5" type="ORF">TDUB1175_LOCUS17927</name>
</gene>
<organism evidence="4">
    <name type="scientific">Pseudictyota dubia</name>
    <dbReference type="NCBI Taxonomy" id="2749911"/>
    <lineage>
        <taxon>Eukaryota</taxon>
        <taxon>Sar</taxon>
        <taxon>Stramenopiles</taxon>
        <taxon>Ochrophyta</taxon>
        <taxon>Bacillariophyta</taxon>
        <taxon>Mediophyceae</taxon>
        <taxon>Biddulphiophycidae</taxon>
        <taxon>Eupodiscales</taxon>
        <taxon>Odontellaceae</taxon>
        <taxon>Pseudictyota</taxon>
    </lineage>
</organism>
<protein>
    <recommendedName>
        <fullName evidence="6">50S ribosomal protein L32</fullName>
    </recommendedName>
</protein>
<dbReference type="Pfam" id="PF01783">
    <property type="entry name" value="Ribosomal_L32p"/>
    <property type="match status" value="1"/>
</dbReference>
<evidence type="ECO:0000313" key="5">
    <source>
        <dbReference type="EMBL" id="CAD8319511.1"/>
    </source>
</evidence>
<keyword evidence="2" id="KW-0689">Ribosomal protein</keyword>
<dbReference type="EMBL" id="HBED01035708">
    <property type="protein sequence ID" value="CAD8319510.1"/>
    <property type="molecule type" value="Transcribed_RNA"/>
</dbReference>
<dbReference type="NCBIfam" id="TIGR01031">
    <property type="entry name" value="rpmF_bact"/>
    <property type="match status" value="1"/>
</dbReference>
<evidence type="ECO:0000256" key="1">
    <source>
        <dbReference type="ARBA" id="ARBA00008560"/>
    </source>
</evidence>
<proteinExistence type="inferred from homology"/>
<evidence type="ECO:0008006" key="6">
    <source>
        <dbReference type="Google" id="ProtNLM"/>
    </source>
</evidence>
<dbReference type="EMBL" id="HBED01035709">
    <property type="protein sequence ID" value="CAD8319511.1"/>
    <property type="molecule type" value="Transcribed_RNA"/>
</dbReference>
<comment type="similarity">
    <text evidence="1">Belongs to the bacterial ribosomal protein bL32 family.</text>
</comment>
<evidence type="ECO:0000256" key="3">
    <source>
        <dbReference type="ARBA" id="ARBA00023274"/>
    </source>
</evidence>
<dbReference type="SUPFAM" id="SSF57829">
    <property type="entry name" value="Zn-binding ribosomal proteins"/>
    <property type="match status" value="1"/>
</dbReference>
<dbReference type="GO" id="GO:0003735">
    <property type="term" value="F:structural constituent of ribosome"/>
    <property type="evidence" value="ECO:0007669"/>
    <property type="project" value="InterPro"/>
</dbReference>
<dbReference type="AlphaFoldDB" id="A0A6U2G3C3"/>
<name>A0A6U2G3C3_9STRA</name>
<keyword evidence="3" id="KW-0687">Ribonucleoprotein</keyword>
<evidence type="ECO:0000313" key="4">
    <source>
        <dbReference type="EMBL" id="CAD8319510.1"/>
    </source>
</evidence>
<dbReference type="GO" id="GO:0006412">
    <property type="term" value="P:translation"/>
    <property type="evidence" value="ECO:0007669"/>
    <property type="project" value="InterPro"/>
</dbReference>